<evidence type="ECO:0000313" key="3">
    <source>
        <dbReference type="Proteomes" id="UP000729402"/>
    </source>
</evidence>
<dbReference type="Proteomes" id="UP000729402">
    <property type="component" value="Unassembled WGS sequence"/>
</dbReference>
<feature type="compositionally biased region" description="Low complexity" evidence="1">
    <location>
        <begin position="97"/>
        <end position="112"/>
    </location>
</feature>
<dbReference type="AlphaFoldDB" id="A0A8J5VVS4"/>
<evidence type="ECO:0000313" key="2">
    <source>
        <dbReference type="EMBL" id="KAG8073321.1"/>
    </source>
</evidence>
<reference evidence="2" key="1">
    <citation type="journal article" date="2021" name="bioRxiv">
        <title>Whole Genome Assembly and Annotation of Northern Wild Rice, Zizania palustris L., Supports a Whole Genome Duplication in the Zizania Genus.</title>
        <authorList>
            <person name="Haas M."/>
            <person name="Kono T."/>
            <person name="Macchietto M."/>
            <person name="Millas R."/>
            <person name="McGilp L."/>
            <person name="Shao M."/>
            <person name="Duquette J."/>
            <person name="Hirsch C.N."/>
            <person name="Kimball J."/>
        </authorList>
    </citation>
    <scope>NUCLEOTIDE SEQUENCE</scope>
    <source>
        <tissue evidence="2">Fresh leaf tissue</tissue>
    </source>
</reference>
<keyword evidence="3" id="KW-1185">Reference proteome</keyword>
<sequence length="182" mass="20026">MKNSIKILCWRQATPLWRCGEAGRGESEVVAAARNVAVVVFLTTTTGAMAHEYPQHISSGEIPVLPLPGKRNLVDFRPPLPPFPPFRNKQAVPVAPPEQESLEIPSPSSPSSCGCTNKDASVKRRERRSDRIGRERAHSDSPRRLAQNGWVAELVNRGVVFVCPLVFLPSREGVMATCPFFS</sequence>
<evidence type="ECO:0000256" key="1">
    <source>
        <dbReference type="SAM" id="MobiDB-lite"/>
    </source>
</evidence>
<accession>A0A8J5VVS4</accession>
<name>A0A8J5VVS4_ZIZPA</name>
<protein>
    <submittedName>
        <fullName evidence="2">Uncharacterized protein</fullName>
    </submittedName>
</protein>
<reference evidence="2" key="2">
    <citation type="submission" date="2021-02" db="EMBL/GenBank/DDBJ databases">
        <authorList>
            <person name="Kimball J.A."/>
            <person name="Haas M.W."/>
            <person name="Macchietto M."/>
            <person name="Kono T."/>
            <person name="Duquette J."/>
            <person name="Shao M."/>
        </authorList>
    </citation>
    <scope>NUCLEOTIDE SEQUENCE</scope>
    <source>
        <tissue evidence="2">Fresh leaf tissue</tissue>
    </source>
</reference>
<proteinExistence type="predicted"/>
<feature type="compositionally biased region" description="Basic and acidic residues" evidence="1">
    <location>
        <begin position="120"/>
        <end position="143"/>
    </location>
</feature>
<gene>
    <name evidence="2" type="ORF">GUJ93_ZPchr0006g42694</name>
</gene>
<comment type="caution">
    <text evidence="2">The sequence shown here is derived from an EMBL/GenBank/DDBJ whole genome shotgun (WGS) entry which is preliminary data.</text>
</comment>
<feature type="region of interest" description="Disordered" evidence="1">
    <location>
        <begin position="87"/>
        <end position="143"/>
    </location>
</feature>
<dbReference type="EMBL" id="JAAALK010000283">
    <property type="protein sequence ID" value="KAG8073321.1"/>
    <property type="molecule type" value="Genomic_DNA"/>
</dbReference>
<organism evidence="2 3">
    <name type="scientific">Zizania palustris</name>
    <name type="common">Northern wild rice</name>
    <dbReference type="NCBI Taxonomy" id="103762"/>
    <lineage>
        <taxon>Eukaryota</taxon>
        <taxon>Viridiplantae</taxon>
        <taxon>Streptophyta</taxon>
        <taxon>Embryophyta</taxon>
        <taxon>Tracheophyta</taxon>
        <taxon>Spermatophyta</taxon>
        <taxon>Magnoliopsida</taxon>
        <taxon>Liliopsida</taxon>
        <taxon>Poales</taxon>
        <taxon>Poaceae</taxon>
        <taxon>BOP clade</taxon>
        <taxon>Oryzoideae</taxon>
        <taxon>Oryzeae</taxon>
        <taxon>Zizaniinae</taxon>
        <taxon>Zizania</taxon>
    </lineage>
</organism>